<dbReference type="AlphaFoldDB" id="A0A1K1MR91"/>
<keyword evidence="2" id="KW-1185">Reference proteome</keyword>
<dbReference type="Proteomes" id="UP000182248">
    <property type="component" value="Unassembled WGS sequence"/>
</dbReference>
<evidence type="ECO:0000313" key="2">
    <source>
        <dbReference type="Proteomes" id="UP000182248"/>
    </source>
</evidence>
<name>A0A1K1MR91_9FLAO</name>
<dbReference type="OrthoDB" id="1159303at2"/>
<organism evidence="1 2">
    <name type="scientific">Sinomicrobium oceani</name>
    <dbReference type="NCBI Taxonomy" id="1150368"/>
    <lineage>
        <taxon>Bacteria</taxon>
        <taxon>Pseudomonadati</taxon>
        <taxon>Bacteroidota</taxon>
        <taxon>Flavobacteriia</taxon>
        <taxon>Flavobacteriales</taxon>
        <taxon>Flavobacteriaceae</taxon>
        <taxon>Sinomicrobium</taxon>
    </lineage>
</organism>
<sequence length="420" mass="47619">MIRDELEKLHYQVIQPSLEQAKCQAGPMFRSCTPGTFDPFPALSAIFQEQVELRKYELSNIVESIDCQSTGMTLDELDTLIMDLNTHDPGNPFKSYVRSADFGKEGYRVFDGAQWVEISEFSTIQMDDSFSQEIQVYVQDPTTGYRLRIFDDPSTPGIELAESTYGMFPDEMGGLGGAPYRNDFNSMEPENRFAYWEDPYYRTAKTGIGTAGIVAGALEFREVGDLTPWRTALKDKSGWYRTLEGKRNPLSHQRGFGRGAGGHQMGALKASQRAKIYRVASTKFFYVSVGFSAYEIFDAHRNMDANKWGVTGKATLDITMGIVGFLGVPGLIISGTYFLGDALGWWGDWGKSATQQQAEMETLRQQQRYNQYLIEMSHDREFMIELEKTSRQELLENALQQVQDNTQLRMPTPIKDIIRH</sequence>
<reference evidence="1 2" key="1">
    <citation type="submission" date="2016-11" db="EMBL/GenBank/DDBJ databases">
        <authorList>
            <person name="Jaros S."/>
            <person name="Januszkiewicz K."/>
            <person name="Wedrychowicz H."/>
        </authorList>
    </citation>
    <scope>NUCLEOTIDE SEQUENCE [LARGE SCALE GENOMIC DNA]</scope>
    <source>
        <strain evidence="1 2">CGMCC 1.12145</strain>
    </source>
</reference>
<dbReference type="STRING" id="1150368.SAMN02927921_00753"/>
<evidence type="ECO:0000313" key="1">
    <source>
        <dbReference type="EMBL" id="SFW25611.1"/>
    </source>
</evidence>
<accession>A0A1K1MR91</accession>
<dbReference type="RefSeq" id="WP_072316029.1">
    <property type="nucleotide sequence ID" value="NZ_FPJE01000003.1"/>
</dbReference>
<proteinExistence type="predicted"/>
<protein>
    <submittedName>
        <fullName evidence="1">Uncharacterized protein</fullName>
    </submittedName>
</protein>
<dbReference type="EMBL" id="FPJE01000003">
    <property type="protein sequence ID" value="SFW25611.1"/>
    <property type="molecule type" value="Genomic_DNA"/>
</dbReference>
<gene>
    <name evidence="1" type="ORF">SAMN02927921_00753</name>
</gene>